<feature type="compositionally biased region" description="Basic and acidic residues" evidence="1">
    <location>
        <begin position="87"/>
        <end position="99"/>
    </location>
</feature>
<organism evidence="2 3">
    <name type="scientific">Colletotrichum spinosum</name>
    <dbReference type="NCBI Taxonomy" id="1347390"/>
    <lineage>
        <taxon>Eukaryota</taxon>
        <taxon>Fungi</taxon>
        <taxon>Dikarya</taxon>
        <taxon>Ascomycota</taxon>
        <taxon>Pezizomycotina</taxon>
        <taxon>Sordariomycetes</taxon>
        <taxon>Hypocreomycetidae</taxon>
        <taxon>Glomerellales</taxon>
        <taxon>Glomerellaceae</taxon>
        <taxon>Colletotrichum</taxon>
        <taxon>Colletotrichum orbiculare species complex</taxon>
    </lineage>
</organism>
<gene>
    <name evidence="2" type="ORF">C8035_v005805</name>
</gene>
<keyword evidence="3" id="KW-1185">Reference proteome</keyword>
<evidence type="ECO:0000313" key="3">
    <source>
        <dbReference type="Proteomes" id="UP000295083"/>
    </source>
</evidence>
<dbReference type="Proteomes" id="UP000295083">
    <property type="component" value="Unassembled WGS sequence"/>
</dbReference>
<dbReference type="AlphaFoldDB" id="A0A4R8QIA0"/>
<sequence>MNVAAEWLSPTSLEYVTRSIREAFVLCLVSAHWRVTRQLSTQSSPYLLLRILQCLEEQSAILRCGAHSTDRCQLPISAVSSGAGVQKRSDRTRDLGEAA</sequence>
<dbReference type="EMBL" id="QAPG01000015">
    <property type="protein sequence ID" value="TDZ38612.1"/>
    <property type="molecule type" value="Genomic_DNA"/>
</dbReference>
<evidence type="ECO:0000256" key="1">
    <source>
        <dbReference type="SAM" id="MobiDB-lite"/>
    </source>
</evidence>
<accession>A0A4R8QIA0</accession>
<evidence type="ECO:0000313" key="2">
    <source>
        <dbReference type="EMBL" id="TDZ38612.1"/>
    </source>
</evidence>
<feature type="region of interest" description="Disordered" evidence="1">
    <location>
        <begin position="80"/>
        <end position="99"/>
    </location>
</feature>
<reference evidence="2 3" key="1">
    <citation type="submission" date="2018-11" db="EMBL/GenBank/DDBJ databases">
        <title>Genome sequence and assembly of Colletotrichum spinosum.</title>
        <authorList>
            <person name="Gan P."/>
            <person name="Shirasu K."/>
        </authorList>
    </citation>
    <scope>NUCLEOTIDE SEQUENCE [LARGE SCALE GENOMIC DNA]</scope>
    <source>
        <strain evidence="2 3">CBS 515.97</strain>
    </source>
</reference>
<comment type="caution">
    <text evidence="2">The sequence shown here is derived from an EMBL/GenBank/DDBJ whole genome shotgun (WGS) entry which is preliminary data.</text>
</comment>
<proteinExistence type="predicted"/>
<name>A0A4R8QIA0_9PEZI</name>
<protein>
    <submittedName>
        <fullName evidence="2">Uncharacterized protein</fullName>
    </submittedName>
</protein>